<protein>
    <submittedName>
        <fullName evidence="2">Uncharacterized protein</fullName>
    </submittedName>
</protein>
<dbReference type="RefSeq" id="WP_381348554.1">
    <property type="nucleotide sequence ID" value="NZ_JBHMCY010000052.1"/>
</dbReference>
<evidence type="ECO:0000256" key="1">
    <source>
        <dbReference type="SAM" id="MobiDB-lite"/>
    </source>
</evidence>
<dbReference type="Proteomes" id="UP001589709">
    <property type="component" value="Unassembled WGS sequence"/>
</dbReference>
<evidence type="ECO:0000313" key="3">
    <source>
        <dbReference type="Proteomes" id="UP001589709"/>
    </source>
</evidence>
<keyword evidence="3" id="KW-1185">Reference proteome</keyword>
<gene>
    <name evidence="2" type="ORF">ACFF45_24215</name>
</gene>
<reference evidence="2 3" key="1">
    <citation type="submission" date="2024-09" db="EMBL/GenBank/DDBJ databases">
        <authorList>
            <person name="Sun Q."/>
            <person name="Mori K."/>
        </authorList>
    </citation>
    <scope>NUCLEOTIDE SEQUENCE [LARGE SCALE GENOMIC DNA]</scope>
    <source>
        <strain evidence="2 3">JCM 6917</strain>
    </source>
</reference>
<name>A0ABV5N671_9ACTN</name>
<comment type="caution">
    <text evidence="2">The sequence shown here is derived from an EMBL/GenBank/DDBJ whole genome shotgun (WGS) entry which is preliminary data.</text>
</comment>
<feature type="region of interest" description="Disordered" evidence="1">
    <location>
        <begin position="1"/>
        <end position="35"/>
    </location>
</feature>
<sequence length="73" mass="7810">MPSAAAGDVRPVATPGTHSPRTGRKPEYGTDGTHWSWTGTWTLPKEQSLRIGLVSLNMAGATAYFDCLRAYGS</sequence>
<organism evidence="2 3">
    <name type="scientific">Streptomyces cinereospinus</name>
    <dbReference type="NCBI Taxonomy" id="285561"/>
    <lineage>
        <taxon>Bacteria</taxon>
        <taxon>Bacillati</taxon>
        <taxon>Actinomycetota</taxon>
        <taxon>Actinomycetes</taxon>
        <taxon>Kitasatosporales</taxon>
        <taxon>Streptomycetaceae</taxon>
        <taxon>Streptomyces</taxon>
    </lineage>
</organism>
<proteinExistence type="predicted"/>
<dbReference type="EMBL" id="JBHMCY010000052">
    <property type="protein sequence ID" value="MFB9465726.1"/>
    <property type="molecule type" value="Genomic_DNA"/>
</dbReference>
<evidence type="ECO:0000313" key="2">
    <source>
        <dbReference type="EMBL" id="MFB9465726.1"/>
    </source>
</evidence>
<accession>A0ABV5N671</accession>